<dbReference type="PANTHER" id="PTHR12874">
    <property type="entry name" value="F-BOX ONLY PROTEIN 48-RELATED"/>
    <property type="match status" value="1"/>
</dbReference>
<evidence type="ECO:0000313" key="4">
    <source>
        <dbReference type="Proteomes" id="UP000215902"/>
    </source>
</evidence>
<dbReference type="PROSITE" id="PS50181">
    <property type="entry name" value="FBOX"/>
    <property type="match status" value="1"/>
</dbReference>
<dbReference type="SUPFAM" id="SSF81383">
    <property type="entry name" value="F-box domain"/>
    <property type="match status" value="1"/>
</dbReference>
<feature type="non-terminal residue" evidence="3">
    <location>
        <position position="1"/>
    </location>
</feature>
<dbReference type="AlphaFoldDB" id="A0A267FER6"/>
<dbReference type="EMBL" id="NIVC01001101">
    <property type="protein sequence ID" value="PAA72281.1"/>
    <property type="molecule type" value="Genomic_DNA"/>
</dbReference>
<gene>
    <name evidence="3" type="ORF">BOX15_Mlig010700g1</name>
</gene>
<dbReference type="Proteomes" id="UP000215902">
    <property type="component" value="Unassembled WGS sequence"/>
</dbReference>
<sequence>LKQSVMSSRQSRGANSRLQQADVSNWLQSRQRPSKSRAAAAATADNLPPEILLQIFRYMSPRTLVSCSLVCSQWSDIAASESLWRPICHRCFPKQPEPFGIELGAACGVWKATFFNRLRKHAASRKYLSSLSNFSNRDFRVTLDFIGSSGRSLEASLTARVRNPGRHSSIVAFSSSAGQNCLPSDMRTVSRIICRASFPAAHPDLLPPADCPRRSVELFNRATSCQPLTKLARDSRAGANDANCVTVRLLGDGLLIGEWTGERDGKSELAFVRLLLSHELAVAAARTAALGGSGSAGLADGASGAKAAAGSSKNATTVSKSIRRGASSTSSASVRSARNSSLVAAVPAAALLPTQVTGLSASLILKEHRGQEFVFNTWRCVDLLLPDGGGGGDWLACQLIDPRQRGEHVPYDCEPEFRWRAGAAGLEGRVGDACYCDFLLHSGPSGAGCAKTGVVTLWSISEPAFFAAASDKEVDGAEIEYEYDGPRLSLSIGNSTGRLRLLVVKDAIGARGYLVGAWLQLNSHYLALREA</sequence>
<dbReference type="InterPro" id="IPR001810">
    <property type="entry name" value="F-box_dom"/>
</dbReference>
<dbReference type="PANTHER" id="PTHR12874:SF9">
    <property type="entry name" value="F-BOX ONLY PROTEIN 48"/>
    <property type="match status" value="1"/>
</dbReference>
<keyword evidence="4" id="KW-1185">Reference proteome</keyword>
<organism evidence="3 4">
    <name type="scientific">Macrostomum lignano</name>
    <dbReference type="NCBI Taxonomy" id="282301"/>
    <lineage>
        <taxon>Eukaryota</taxon>
        <taxon>Metazoa</taxon>
        <taxon>Spiralia</taxon>
        <taxon>Lophotrochozoa</taxon>
        <taxon>Platyhelminthes</taxon>
        <taxon>Rhabditophora</taxon>
        <taxon>Macrostomorpha</taxon>
        <taxon>Macrostomida</taxon>
        <taxon>Macrostomidae</taxon>
        <taxon>Macrostomum</taxon>
    </lineage>
</organism>
<feature type="region of interest" description="Disordered" evidence="1">
    <location>
        <begin position="1"/>
        <end position="20"/>
    </location>
</feature>
<dbReference type="GO" id="GO:0019005">
    <property type="term" value="C:SCF ubiquitin ligase complex"/>
    <property type="evidence" value="ECO:0007669"/>
    <property type="project" value="TreeGrafter"/>
</dbReference>
<protein>
    <recommendedName>
        <fullName evidence="2">F-box domain-containing protein</fullName>
    </recommendedName>
</protein>
<evidence type="ECO:0000313" key="3">
    <source>
        <dbReference type="EMBL" id="PAA72281.1"/>
    </source>
</evidence>
<dbReference type="GO" id="GO:0031146">
    <property type="term" value="P:SCF-dependent proteasomal ubiquitin-dependent protein catabolic process"/>
    <property type="evidence" value="ECO:0007669"/>
    <property type="project" value="TreeGrafter"/>
</dbReference>
<reference evidence="3 4" key="1">
    <citation type="submission" date="2017-06" db="EMBL/GenBank/DDBJ databases">
        <title>A platform for efficient transgenesis in Macrostomum lignano, a flatworm model organism for stem cell research.</title>
        <authorList>
            <person name="Berezikov E."/>
        </authorList>
    </citation>
    <scope>NUCLEOTIDE SEQUENCE [LARGE SCALE GENOMIC DNA]</scope>
    <source>
        <strain evidence="3">DV1</strain>
        <tissue evidence="3">Whole organism</tissue>
    </source>
</reference>
<dbReference type="OrthoDB" id="3219396at2759"/>
<evidence type="ECO:0000256" key="1">
    <source>
        <dbReference type="SAM" id="MobiDB-lite"/>
    </source>
</evidence>
<dbReference type="SMART" id="SM00256">
    <property type="entry name" value="FBOX"/>
    <property type="match status" value="1"/>
</dbReference>
<proteinExistence type="predicted"/>
<name>A0A267FER6_9PLAT</name>
<comment type="caution">
    <text evidence="3">The sequence shown here is derived from an EMBL/GenBank/DDBJ whole genome shotgun (WGS) entry which is preliminary data.</text>
</comment>
<dbReference type="Gene3D" id="1.20.1280.50">
    <property type="match status" value="1"/>
</dbReference>
<dbReference type="Pfam" id="PF12937">
    <property type="entry name" value="F-box-like"/>
    <property type="match status" value="1"/>
</dbReference>
<feature type="domain" description="F-box" evidence="2">
    <location>
        <begin position="41"/>
        <end position="87"/>
    </location>
</feature>
<accession>A0A267FER6</accession>
<evidence type="ECO:0000259" key="2">
    <source>
        <dbReference type="PROSITE" id="PS50181"/>
    </source>
</evidence>
<dbReference type="InterPro" id="IPR036047">
    <property type="entry name" value="F-box-like_dom_sf"/>
</dbReference>
<dbReference type="GO" id="GO:0005737">
    <property type="term" value="C:cytoplasm"/>
    <property type="evidence" value="ECO:0007669"/>
    <property type="project" value="TreeGrafter"/>
</dbReference>